<evidence type="ECO:0000256" key="2">
    <source>
        <dbReference type="ARBA" id="ARBA00008532"/>
    </source>
</evidence>
<reference evidence="14" key="1">
    <citation type="submission" date="2023-08" db="EMBL/GenBank/DDBJ databases">
        <authorList>
            <person name="Audoor S."/>
            <person name="Bilcke G."/>
        </authorList>
    </citation>
    <scope>NUCLEOTIDE SEQUENCE</scope>
</reference>
<keyword evidence="15" id="KW-1185">Reference proteome</keyword>
<comment type="caution">
    <text evidence="14">The sequence shown here is derived from an EMBL/GenBank/DDBJ whole genome shotgun (WGS) entry which is preliminary data.</text>
</comment>
<organism evidence="14 15">
    <name type="scientific">Cylindrotheca closterium</name>
    <dbReference type="NCBI Taxonomy" id="2856"/>
    <lineage>
        <taxon>Eukaryota</taxon>
        <taxon>Sar</taxon>
        <taxon>Stramenopiles</taxon>
        <taxon>Ochrophyta</taxon>
        <taxon>Bacillariophyta</taxon>
        <taxon>Bacillariophyceae</taxon>
        <taxon>Bacillariophycidae</taxon>
        <taxon>Bacillariales</taxon>
        <taxon>Bacillariaceae</taxon>
        <taxon>Cylindrotheca</taxon>
    </lineage>
</organism>
<accession>A0AAD2FQG0</accession>
<evidence type="ECO:0000256" key="5">
    <source>
        <dbReference type="ARBA" id="ARBA00014767"/>
    </source>
</evidence>
<feature type="active site" description="Proton donor" evidence="10">
    <location>
        <position position="185"/>
    </location>
</feature>
<dbReference type="GO" id="GO:0000052">
    <property type="term" value="P:citrulline metabolic process"/>
    <property type="evidence" value="ECO:0007669"/>
    <property type="project" value="TreeGrafter"/>
</dbReference>
<dbReference type="AlphaFoldDB" id="A0AAD2FQG0"/>
<evidence type="ECO:0000256" key="1">
    <source>
        <dbReference type="ARBA" id="ARBA00001962"/>
    </source>
</evidence>
<feature type="domain" description="Manganese/iron superoxide dismutase N-terminal" evidence="12">
    <location>
        <begin position="320"/>
        <end position="405"/>
    </location>
</feature>
<dbReference type="Gene3D" id="3.75.10.10">
    <property type="entry name" value="L-arginine/glycine Amidinotransferase, Chain A"/>
    <property type="match status" value="1"/>
</dbReference>
<sequence length="566" mass="63351">MKITNATLLSRSYSAAIARDLPSSFADALTKYSTDDSPINVAVAQEQHAQYLEKLRDMVPTYCLPAIDEYPDSVFVEDTVVAVGKTAVITNPGHPSRRGEVDTIKEALQRYGMEVLDMRDKDLTEDYMGVPMCDGGDILHTSRHLFVGMSERTNIEAYQFLKQVFKMVETIPVPLDKIPDFPALHLKSMISHMDFFTLVAPEGPEADQLLELMNLNVLGYDVVRVPNPLACNLVSANGRILAQDGGCSRSRDILTHTAELRGHKIEFVDCSEIAKVDGALTCCSVLLMGNLLALQTTSKKVRRRPRARVQKGSVNNKDIFQISPLPFPNDALEPYISQQTVEIIHGKVQAECIRNINFLTKENPDFDGNVQLVDIMVETSRDSYPYIHQNAAQCWNLAFFWECMTEDFENPPGALEEALEKDFGSFENFKIQFAHSGSAVFGSGWTWLVYDTAGRKLFIMNTLGSDNPFAMSQTWLPILGMDVWEHAYYLDYQNRRDLYIRGFLNRLVDWDQVADNLANAKVGKLSAIDDDGDDSEDDLEATGQEEESDDENGSDDDMGDEAASEL</sequence>
<dbReference type="SUPFAM" id="SSF55909">
    <property type="entry name" value="Pentein"/>
    <property type="match status" value="1"/>
</dbReference>
<name>A0AAD2FQG0_9STRA</name>
<dbReference type="GO" id="GO:0006525">
    <property type="term" value="P:arginine metabolic process"/>
    <property type="evidence" value="ECO:0007669"/>
    <property type="project" value="TreeGrafter"/>
</dbReference>
<keyword evidence="7" id="KW-0378">Hydrolase</keyword>
<dbReference type="EC" id="1.15.1.1" evidence="4"/>
<evidence type="ECO:0000259" key="12">
    <source>
        <dbReference type="Pfam" id="PF00081"/>
    </source>
</evidence>
<dbReference type="InterPro" id="IPR019831">
    <property type="entry name" value="Mn/Fe_SOD_N"/>
</dbReference>
<dbReference type="GO" id="GO:0046872">
    <property type="term" value="F:metal ion binding"/>
    <property type="evidence" value="ECO:0007669"/>
    <property type="project" value="UniProtKB-KW"/>
</dbReference>
<dbReference type="InterPro" id="IPR036314">
    <property type="entry name" value="SOD_C_sf"/>
</dbReference>
<dbReference type="FunFam" id="3.75.10.10:FF:000004">
    <property type="entry name" value="N(G),N(G)-dimethylarginine dimethylaminohydrolase 1"/>
    <property type="match status" value="1"/>
</dbReference>
<feature type="compositionally biased region" description="Acidic residues" evidence="11">
    <location>
        <begin position="528"/>
        <end position="566"/>
    </location>
</feature>
<gene>
    <name evidence="14" type="ORF">CYCCA115_LOCUS12104</name>
</gene>
<dbReference type="InterPro" id="IPR019832">
    <property type="entry name" value="Mn/Fe_SOD_C"/>
</dbReference>
<comment type="similarity">
    <text evidence="2">Belongs to the DDAH family.</text>
</comment>
<dbReference type="GO" id="GO:0045429">
    <property type="term" value="P:positive regulation of nitric oxide biosynthetic process"/>
    <property type="evidence" value="ECO:0007669"/>
    <property type="project" value="TreeGrafter"/>
</dbReference>
<dbReference type="Gene3D" id="3.55.40.20">
    <property type="entry name" value="Iron/manganese superoxide dismutase, C-terminal domain"/>
    <property type="match status" value="1"/>
</dbReference>
<evidence type="ECO:0000256" key="10">
    <source>
        <dbReference type="PIRSR" id="PIRSR633199-1"/>
    </source>
</evidence>
<keyword evidence="8" id="KW-0560">Oxidoreductase</keyword>
<dbReference type="PANTHER" id="PTHR12737:SF9">
    <property type="entry name" value="DIMETHYLARGININASE"/>
    <property type="match status" value="1"/>
</dbReference>
<dbReference type="Pfam" id="PF02777">
    <property type="entry name" value="Sod_Fe_C"/>
    <property type="match status" value="1"/>
</dbReference>
<evidence type="ECO:0000256" key="8">
    <source>
        <dbReference type="ARBA" id="ARBA00023002"/>
    </source>
</evidence>
<evidence type="ECO:0000256" key="4">
    <source>
        <dbReference type="ARBA" id="ARBA00012682"/>
    </source>
</evidence>
<dbReference type="GO" id="GO:0004784">
    <property type="term" value="F:superoxide dismutase activity"/>
    <property type="evidence" value="ECO:0007669"/>
    <property type="project" value="UniProtKB-EC"/>
</dbReference>
<dbReference type="Proteomes" id="UP001295423">
    <property type="component" value="Unassembled WGS sequence"/>
</dbReference>
<dbReference type="InterPro" id="IPR001189">
    <property type="entry name" value="Mn/Fe_SOD"/>
</dbReference>
<evidence type="ECO:0000256" key="11">
    <source>
        <dbReference type="SAM" id="MobiDB-lite"/>
    </source>
</evidence>
<dbReference type="Pfam" id="PF00081">
    <property type="entry name" value="Sod_Fe_N"/>
    <property type="match status" value="1"/>
</dbReference>
<evidence type="ECO:0000256" key="9">
    <source>
        <dbReference type="ARBA" id="ARBA00023004"/>
    </source>
</evidence>
<dbReference type="GO" id="GO:0016403">
    <property type="term" value="F:dimethylargininase activity"/>
    <property type="evidence" value="ECO:0007669"/>
    <property type="project" value="TreeGrafter"/>
</dbReference>
<dbReference type="GO" id="GO:0016597">
    <property type="term" value="F:amino acid binding"/>
    <property type="evidence" value="ECO:0007669"/>
    <property type="project" value="TreeGrafter"/>
</dbReference>
<dbReference type="InterPro" id="IPR036324">
    <property type="entry name" value="Mn/Fe_SOD_N_sf"/>
</dbReference>
<dbReference type="Gene3D" id="1.10.287.990">
    <property type="entry name" value="Fe,Mn superoxide dismutase (SOD) domain"/>
    <property type="match status" value="1"/>
</dbReference>
<dbReference type="SUPFAM" id="SSF54719">
    <property type="entry name" value="Fe,Mn superoxide dismutase (SOD), C-terminal domain"/>
    <property type="match status" value="1"/>
</dbReference>
<evidence type="ECO:0000256" key="7">
    <source>
        <dbReference type="ARBA" id="ARBA00022801"/>
    </source>
</evidence>
<dbReference type="InterPro" id="IPR033199">
    <property type="entry name" value="DDAH-like"/>
</dbReference>
<dbReference type="PROSITE" id="PS00088">
    <property type="entry name" value="SOD_MN"/>
    <property type="match status" value="1"/>
</dbReference>
<dbReference type="EMBL" id="CAKOGP040001758">
    <property type="protein sequence ID" value="CAJ1949456.1"/>
    <property type="molecule type" value="Genomic_DNA"/>
</dbReference>
<dbReference type="SUPFAM" id="SSF46609">
    <property type="entry name" value="Fe,Mn superoxide dismutase (SOD), N-terminal domain"/>
    <property type="match status" value="1"/>
</dbReference>
<evidence type="ECO:0000259" key="13">
    <source>
        <dbReference type="Pfam" id="PF02777"/>
    </source>
</evidence>
<feature type="domain" description="Manganese/iron superoxide dismutase C-terminal" evidence="13">
    <location>
        <begin position="412"/>
        <end position="515"/>
    </location>
</feature>
<comment type="cofactor">
    <cofactor evidence="1">
        <name>Fe cation</name>
        <dbReference type="ChEBI" id="CHEBI:24875"/>
    </cofactor>
</comment>
<evidence type="ECO:0000256" key="3">
    <source>
        <dbReference type="ARBA" id="ARBA00008714"/>
    </source>
</evidence>
<protein>
    <recommendedName>
        <fullName evidence="5">Superoxide dismutase [Fe]</fullName>
        <ecNumber evidence="4">1.15.1.1</ecNumber>
    </recommendedName>
</protein>
<feature type="region of interest" description="Disordered" evidence="11">
    <location>
        <begin position="525"/>
        <end position="566"/>
    </location>
</feature>
<dbReference type="InterPro" id="IPR019833">
    <property type="entry name" value="Mn/Fe_SOD_BS"/>
</dbReference>
<proteinExistence type="inferred from homology"/>
<evidence type="ECO:0000313" key="15">
    <source>
        <dbReference type="Proteomes" id="UP001295423"/>
    </source>
</evidence>
<evidence type="ECO:0000256" key="6">
    <source>
        <dbReference type="ARBA" id="ARBA00022723"/>
    </source>
</evidence>
<dbReference type="Pfam" id="PF19420">
    <property type="entry name" value="DDAH_eukar"/>
    <property type="match status" value="1"/>
</dbReference>
<keyword evidence="9" id="KW-0408">Iron</keyword>
<comment type="similarity">
    <text evidence="3">Belongs to the iron/manganese superoxide dismutase family.</text>
</comment>
<dbReference type="PRINTS" id="PR01703">
    <property type="entry name" value="MNSODISMTASE"/>
</dbReference>
<dbReference type="PANTHER" id="PTHR12737">
    <property type="entry name" value="DIMETHYLARGININE DIMETHYLAMINOHYDROLASE"/>
    <property type="match status" value="1"/>
</dbReference>
<evidence type="ECO:0000313" key="14">
    <source>
        <dbReference type="EMBL" id="CAJ1949456.1"/>
    </source>
</evidence>
<keyword evidence="6" id="KW-0479">Metal-binding</keyword>
<feature type="active site" description="Nucleophile" evidence="10">
    <location>
        <position position="282"/>
    </location>
</feature>